<evidence type="ECO:0000313" key="2">
    <source>
        <dbReference type="Proteomes" id="UP000320735"/>
    </source>
</evidence>
<reference evidence="1 2" key="1">
    <citation type="submission" date="2019-02" db="EMBL/GenBank/DDBJ databases">
        <title>Deep-cultivation of Planctomycetes and their phenomic and genomic characterization uncovers novel biology.</title>
        <authorList>
            <person name="Wiegand S."/>
            <person name="Jogler M."/>
            <person name="Boedeker C."/>
            <person name="Pinto D."/>
            <person name="Vollmers J."/>
            <person name="Rivas-Marin E."/>
            <person name="Kohn T."/>
            <person name="Peeters S.H."/>
            <person name="Heuer A."/>
            <person name="Rast P."/>
            <person name="Oberbeckmann S."/>
            <person name="Bunk B."/>
            <person name="Jeske O."/>
            <person name="Meyerdierks A."/>
            <person name="Storesund J.E."/>
            <person name="Kallscheuer N."/>
            <person name="Luecker S."/>
            <person name="Lage O.M."/>
            <person name="Pohl T."/>
            <person name="Merkel B.J."/>
            <person name="Hornburger P."/>
            <person name="Mueller R.-W."/>
            <person name="Bruemmer F."/>
            <person name="Labrenz M."/>
            <person name="Spormann A.M."/>
            <person name="Op Den Camp H."/>
            <person name="Overmann J."/>
            <person name="Amann R."/>
            <person name="Jetten M.S.M."/>
            <person name="Mascher T."/>
            <person name="Medema M.H."/>
            <person name="Devos D.P."/>
            <person name="Kaster A.-K."/>
            <person name="Ovreas L."/>
            <person name="Rohde M."/>
            <person name="Galperin M.Y."/>
            <person name="Jogler C."/>
        </authorList>
    </citation>
    <scope>NUCLEOTIDE SEQUENCE [LARGE SCALE GENOMIC DNA]</scope>
    <source>
        <strain evidence="1 2">CA54</strain>
    </source>
</reference>
<dbReference type="EMBL" id="SJPP01000004">
    <property type="protein sequence ID" value="TWU05245.1"/>
    <property type="molecule type" value="Genomic_DNA"/>
</dbReference>
<sequence>MDVTRRDMIKSASVVGIGAAALGVDPAEAVAAEAKAEASNAFAGICNLNPKNDVNGWHGVTDTDNDYNARVSRIVRVMKHSSPDLFRDLSPEQFKDWLANTSATPPRTRVARALYNGNDTADTRNIKLTYAYSYEDDGGDLGKFELYGIGGVWKNCNKQDFLDNALTSIHWDLFGDNGRFENEAAISFRNIQKSLIHRRSMIGRMLRRIKNSDPPNPYYSLTQPGNGIVTVKITKV</sequence>
<keyword evidence="2" id="KW-1185">Reference proteome</keyword>
<accession>A0A5C6AYY0</accession>
<comment type="caution">
    <text evidence="1">The sequence shown here is derived from an EMBL/GenBank/DDBJ whole genome shotgun (WGS) entry which is preliminary data.</text>
</comment>
<name>A0A5C6AYY0_9PLAN</name>
<gene>
    <name evidence="1" type="ORF">CA54_59330</name>
</gene>
<organism evidence="1 2">
    <name type="scientific">Symmachiella macrocystis</name>
    <dbReference type="NCBI Taxonomy" id="2527985"/>
    <lineage>
        <taxon>Bacteria</taxon>
        <taxon>Pseudomonadati</taxon>
        <taxon>Planctomycetota</taxon>
        <taxon>Planctomycetia</taxon>
        <taxon>Planctomycetales</taxon>
        <taxon>Planctomycetaceae</taxon>
        <taxon>Symmachiella</taxon>
    </lineage>
</organism>
<dbReference type="PROSITE" id="PS51318">
    <property type="entry name" value="TAT"/>
    <property type="match status" value="1"/>
</dbReference>
<dbReference type="RefSeq" id="WP_146374335.1">
    <property type="nucleotide sequence ID" value="NZ_SJPP01000004.1"/>
</dbReference>
<dbReference type="InterPro" id="IPR006311">
    <property type="entry name" value="TAT_signal"/>
</dbReference>
<evidence type="ECO:0000313" key="1">
    <source>
        <dbReference type="EMBL" id="TWU05245.1"/>
    </source>
</evidence>
<protein>
    <submittedName>
        <fullName evidence="1">Uncharacterized protein</fullName>
    </submittedName>
</protein>
<dbReference type="Proteomes" id="UP000320735">
    <property type="component" value="Unassembled WGS sequence"/>
</dbReference>
<proteinExistence type="predicted"/>
<dbReference type="AlphaFoldDB" id="A0A5C6AYY0"/>